<protein>
    <submittedName>
        <fullName evidence="1">Uncharacterized protein</fullName>
    </submittedName>
</protein>
<gene>
    <name evidence="1" type="ORF">KIN20_007063</name>
</gene>
<comment type="caution">
    <text evidence="1">The sequence shown here is derived from an EMBL/GenBank/DDBJ whole genome shotgun (WGS) entry which is preliminary data.</text>
</comment>
<sequence length="77" mass="8769">MNNQYLFGLFDLLDRRLLTIDTTIAARKVKELKLAALHLLEWSFVQKFLEFSPWPPDDNHPVNTKGPTAAYGDVLGP</sequence>
<evidence type="ECO:0000313" key="1">
    <source>
        <dbReference type="EMBL" id="KAJ1351112.1"/>
    </source>
</evidence>
<evidence type="ECO:0000313" key="2">
    <source>
        <dbReference type="Proteomes" id="UP001196413"/>
    </source>
</evidence>
<dbReference type="AlphaFoldDB" id="A0AAD5MLL3"/>
<dbReference type="EMBL" id="JAHQIW010001009">
    <property type="protein sequence ID" value="KAJ1351112.1"/>
    <property type="molecule type" value="Genomic_DNA"/>
</dbReference>
<keyword evidence="2" id="KW-1185">Reference proteome</keyword>
<proteinExistence type="predicted"/>
<dbReference type="Proteomes" id="UP001196413">
    <property type="component" value="Unassembled WGS sequence"/>
</dbReference>
<organism evidence="1 2">
    <name type="scientific">Parelaphostrongylus tenuis</name>
    <name type="common">Meningeal worm</name>
    <dbReference type="NCBI Taxonomy" id="148309"/>
    <lineage>
        <taxon>Eukaryota</taxon>
        <taxon>Metazoa</taxon>
        <taxon>Ecdysozoa</taxon>
        <taxon>Nematoda</taxon>
        <taxon>Chromadorea</taxon>
        <taxon>Rhabditida</taxon>
        <taxon>Rhabditina</taxon>
        <taxon>Rhabditomorpha</taxon>
        <taxon>Strongyloidea</taxon>
        <taxon>Metastrongylidae</taxon>
        <taxon>Parelaphostrongylus</taxon>
    </lineage>
</organism>
<accession>A0AAD5MLL3</accession>
<reference evidence="1" key="1">
    <citation type="submission" date="2021-06" db="EMBL/GenBank/DDBJ databases">
        <title>Parelaphostrongylus tenuis whole genome reference sequence.</title>
        <authorList>
            <person name="Garwood T.J."/>
            <person name="Larsen P.A."/>
            <person name="Fountain-Jones N.M."/>
            <person name="Garbe J.R."/>
            <person name="Macchietto M.G."/>
            <person name="Kania S.A."/>
            <person name="Gerhold R.W."/>
            <person name="Richards J.E."/>
            <person name="Wolf T.M."/>
        </authorList>
    </citation>
    <scope>NUCLEOTIDE SEQUENCE</scope>
    <source>
        <strain evidence="1">MNPRO001-30</strain>
        <tissue evidence="1">Meninges</tissue>
    </source>
</reference>
<name>A0AAD5MLL3_PARTN</name>